<keyword evidence="6" id="KW-0012">Acyltransferase</keyword>
<dbReference type="Pfam" id="PF03279">
    <property type="entry name" value="Lip_A_acyltrans"/>
    <property type="match status" value="1"/>
</dbReference>
<proteinExistence type="predicted"/>
<dbReference type="OrthoDB" id="9801955at2"/>
<reference evidence="8 9" key="1">
    <citation type="submission" date="2018-10" db="EMBL/GenBank/DDBJ databases">
        <title>Genomic Encyclopedia of Archaeal and Bacterial Type Strains, Phase II (KMG-II): from individual species to whole genera.</title>
        <authorList>
            <person name="Goeker M."/>
        </authorList>
    </citation>
    <scope>NUCLEOTIDE SEQUENCE [LARGE SCALE GENOMIC DNA]</scope>
    <source>
        <strain evidence="8 9">DSM 19839</strain>
    </source>
</reference>
<organism evidence="8 9">
    <name type="scientific">Gillisia mitskevichiae</name>
    <dbReference type="NCBI Taxonomy" id="270921"/>
    <lineage>
        <taxon>Bacteria</taxon>
        <taxon>Pseudomonadati</taxon>
        <taxon>Bacteroidota</taxon>
        <taxon>Flavobacteriia</taxon>
        <taxon>Flavobacteriales</taxon>
        <taxon>Flavobacteriaceae</taxon>
        <taxon>Gillisia</taxon>
    </lineage>
</organism>
<dbReference type="EMBL" id="RBLG01000003">
    <property type="protein sequence ID" value="RKS50494.1"/>
    <property type="molecule type" value="Genomic_DNA"/>
</dbReference>
<keyword evidence="4 8" id="KW-0808">Transferase</keyword>
<keyword evidence="5 7" id="KW-0472">Membrane</keyword>
<keyword evidence="9" id="KW-1185">Reference proteome</keyword>
<evidence type="ECO:0000256" key="2">
    <source>
        <dbReference type="ARBA" id="ARBA00022475"/>
    </source>
</evidence>
<keyword evidence="3" id="KW-0997">Cell inner membrane</keyword>
<name>A0A495PIB2_9FLAO</name>
<comment type="caution">
    <text evidence="8">The sequence shown here is derived from an EMBL/GenBank/DDBJ whole genome shotgun (WGS) entry which is preliminary data.</text>
</comment>
<dbReference type="CDD" id="cd07984">
    <property type="entry name" value="LPLAT_LABLAT-like"/>
    <property type="match status" value="1"/>
</dbReference>
<gene>
    <name evidence="8" type="ORF">BC962_2256</name>
</gene>
<evidence type="ECO:0000256" key="3">
    <source>
        <dbReference type="ARBA" id="ARBA00022519"/>
    </source>
</evidence>
<dbReference type="Proteomes" id="UP000276282">
    <property type="component" value="Unassembled WGS sequence"/>
</dbReference>
<comment type="subcellular location">
    <subcellularLocation>
        <location evidence="1">Cell inner membrane</location>
    </subcellularLocation>
</comment>
<evidence type="ECO:0000256" key="5">
    <source>
        <dbReference type="ARBA" id="ARBA00023136"/>
    </source>
</evidence>
<dbReference type="GO" id="GO:0009247">
    <property type="term" value="P:glycolipid biosynthetic process"/>
    <property type="evidence" value="ECO:0007669"/>
    <property type="project" value="UniProtKB-ARBA"/>
</dbReference>
<dbReference type="RefSeq" id="WP_121346098.1">
    <property type="nucleotide sequence ID" value="NZ_RBLG01000003.1"/>
</dbReference>
<evidence type="ECO:0000313" key="9">
    <source>
        <dbReference type="Proteomes" id="UP000276282"/>
    </source>
</evidence>
<protein>
    <submittedName>
        <fullName evidence="8">KDO2-lipid IV(A) lauroyltransferase</fullName>
    </submittedName>
</protein>
<keyword evidence="2" id="KW-1003">Cell membrane</keyword>
<dbReference type="PANTHER" id="PTHR30606:SF10">
    <property type="entry name" value="PHOSPHATIDYLINOSITOL MANNOSIDE ACYLTRANSFERASE"/>
    <property type="match status" value="1"/>
</dbReference>
<dbReference type="GO" id="GO:0016746">
    <property type="term" value="F:acyltransferase activity"/>
    <property type="evidence" value="ECO:0007669"/>
    <property type="project" value="UniProtKB-KW"/>
</dbReference>
<sequence length="286" mass="34108">MKLTHIARLKFFPFYLISLLPMPILYLISDVLYIIVYKVVSYREKVVRYNLVNAFPERTGYEINIIEKKFYHHLCDIAVEAIKTLTISEKEIKKRLIIRNPELLLDFQKKHQSILMYAAHQGNWEWLVYLPIYFQIPSYTFYKPLKNGYFNELFLTIRERFGVKCIAAKKGYRTIIRQKNENLSVMNCIIGDQSPKRKQAKIWKEFMNRETAFLTGAEKIADRTGPAVVFPNFRKIKRGHYELQFHIVEKTETSSIIDNYIKLLESSIRKSPELWLWSHKRWKLSS</sequence>
<dbReference type="PANTHER" id="PTHR30606">
    <property type="entry name" value="LIPID A BIOSYNTHESIS LAUROYL ACYLTRANSFERASE"/>
    <property type="match status" value="1"/>
</dbReference>
<dbReference type="GO" id="GO:0005886">
    <property type="term" value="C:plasma membrane"/>
    <property type="evidence" value="ECO:0007669"/>
    <property type="project" value="UniProtKB-SubCell"/>
</dbReference>
<evidence type="ECO:0000313" key="8">
    <source>
        <dbReference type="EMBL" id="RKS50494.1"/>
    </source>
</evidence>
<dbReference type="AlphaFoldDB" id="A0A495PIB2"/>
<keyword evidence="7" id="KW-0812">Transmembrane</keyword>
<evidence type="ECO:0000256" key="7">
    <source>
        <dbReference type="SAM" id="Phobius"/>
    </source>
</evidence>
<accession>A0A495PIB2</accession>
<evidence type="ECO:0000256" key="4">
    <source>
        <dbReference type="ARBA" id="ARBA00022679"/>
    </source>
</evidence>
<evidence type="ECO:0000256" key="1">
    <source>
        <dbReference type="ARBA" id="ARBA00004533"/>
    </source>
</evidence>
<evidence type="ECO:0000256" key="6">
    <source>
        <dbReference type="ARBA" id="ARBA00023315"/>
    </source>
</evidence>
<feature type="transmembrane region" description="Helical" evidence="7">
    <location>
        <begin position="12"/>
        <end position="36"/>
    </location>
</feature>
<keyword evidence="7" id="KW-1133">Transmembrane helix</keyword>
<dbReference type="InterPro" id="IPR004960">
    <property type="entry name" value="LipA_acyltrans"/>
</dbReference>